<feature type="compositionally biased region" description="Low complexity" evidence="1">
    <location>
        <begin position="272"/>
        <end position="281"/>
    </location>
</feature>
<organism evidence="2 3">
    <name type="scientific">Vicia faba</name>
    <name type="common">Broad bean</name>
    <name type="synonym">Faba vulgaris</name>
    <dbReference type="NCBI Taxonomy" id="3906"/>
    <lineage>
        <taxon>Eukaryota</taxon>
        <taxon>Viridiplantae</taxon>
        <taxon>Streptophyta</taxon>
        <taxon>Embryophyta</taxon>
        <taxon>Tracheophyta</taxon>
        <taxon>Spermatophyta</taxon>
        <taxon>Magnoliopsida</taxon>
        <taxon>eudicotyledons</taxon>
        <taxon>Gunneridae</taxon>
        <taxon>Pentapetalae</taxon>
        <taxon>rosids</taxon>
        <taxon>fabids</taxon>
        <taxon>Fabales</taxon>
        <taxon>Fabaceae</taxon>
        <taxon>Papilionoideae</taxon>
        <taxon>50 kb inversion clade</taxon>
        <taxon>NPAAA clade</taxon>
        <taxon>Hologalegina</taxon>
        <taxon>IRL clade</taxon>
        <taxon>Fabeae</taxon>
        <taxon>Vicia</taxon>
    </lineage>
</organism>
<proteinExistence type="predicted"/>
<feature type="compositionally biased region" description="Polar residues" evidence="1">
    <location>
        <begin position="282"/>
        <end position="294"/>
    </location>
</feature>
<accession>A0AAV1BDK2</accession>
<sequence>MTRVNRNHGRDSNNNNSNTFDTINAAAFAIASSPNRVSQSVNQKKKWGNWLNITGCFGYQKNNRKRIGHAVLVPETTSAGSDAAAAANANAVSSTAQAPPSITLPFIAPPSSPASFFQSEPPSTAQSPVGLVSKTSVSASMYSPGGPNSIFAVGPYAHETQLVSPPVFSASSTAPFTPPPESLQLTTPSSPEVPFAQLFDSNNRNSETYQRFQISHYDFQNYQFQPGSPVGPLISPRSAISVSGTSSPLPDEFQTADTAKLLKLDKLSTYGKQKSSQSSGSITPDTVKSTTTQAGFHPSNWISDIKISPCPINNRRNEISVNHRVSFELSAAVENKPTASSSSSSAWTKVLSKYKSDAAASASTTGKEENDCDDKQVVTETLIDAQKQTKAALVEDDATVHEKDQSLTLSSSSTKEFNFDSADGGDSHAPNVVADWWANEKVAGNEGGASKDWSFFPIIQPGVS</sequence>
<evidence type="ECO:0000313" key="3">
    <source>
        <dbReference type="Proteomes" id="UP001157006"/>
    </source>
</evidence>
<evidence type="ECO:0008006" key="4">
    <source>
        <dbReference type="Google" id="ProtNLM"/>
    </source>
</evidence>
<dbReference type="EMBL" id="OX451741">
    <property type="protein sequence ID" value="CAI8619449.1"/>
    <property type="molecule type" value="Genomic_DNA"/>
</dbReference>
<gene>
    <name evidence="2" type="ORF">VFH_VI171160</name>
</gene>
<dbReference type="InterPro" id="IPR040420">
    <property type="entry name" value="At1g76660-like"/>
</dbReference>
<reference evidence="2 3" key="1">
    <citation type="submission" date="2023-01" db="EMBL/GenBank/DDBJ databases">
        <authorList>
            <person name="Kreplak J."/>
        </authorList>
    </citation>
    <scope>NUCLEOTIDE SEQUENCE [LARGE SCALE GENOMIC DNA]</scope>
</reference>
<name>A0AAV1BDK2_VICFA</name>
<evidence type="ECO:0000256" key="1">
    <source>
        <dbReference type="SAM" id="MobiDB-lite"/>
    </source>
</evidence>
<keyword evidence="3" id="KW-1185">Reference proteome</keyword>
<evidence type="ECO:0000313" key="2">
    <source>
        <dbReference type="EMBL" id="CAI8619449.1"/>
    </source>
</evidence>
<dbReference type="PANTHER" id="PTHR31798">
    <property type="entry name" value="HYDROXYPROLINE-RICH GLYCOPROTEIN-LIKE"/>
    <property type="match status" value="1"/>
</dbReference>
<feature type="region of interest" description="Disordered" evidence="1">
    <location>
        <begin position="272"/>
        <end position="294"/>
    </location>
</feature>
<protein>
    <recommendedName>
        <fullName evidence="4">Hydroxyproline-rich glycoprotein family protein</fullName>
    </recommendedName>
</protein>
<dbReference type="AlphaFoldDB" id="A0AAV1BDK2"/>
<dbReference type="PANTHER" id="PTHR31798:SF2">
    <property type="entry name" value="HYDROXYPROLINE-RICH GLYCOPROTEIN FAMILY PROTEIN"/>
    <property type="match status" value="1"/>
</dbReference>
<dbReference type="Proteomes" id="UP001157006">
    <property type="component" value="Chromosome 6"/>
</dbReference>